<keyword evidence="9" id="KW-0418">Kinase</keyword>
<organism evidence="17 18">
    <name type="scientific">Panicum miliaceum</name>
    <name type="common">Proso millet</name>
    <name type="synonym">Broomcorn millet</name>
    <dbReference type="NCBI Taxonomy" id="4540"/>
    <lineage>
        <taxon>Eukaryota</taxon>
        <taxon>Viridiplantae</taxon>
        <taxon>Streptophyta</taxon>
        <taxon>Embryophyta</taxon>
        <taxon>Tracheophyta</taxon>
        <taxon>Spermatophyta</taxon>
        <taxon>Magnoliopsida</taxon>
        <taxon>Liliopsida</taxon>
        <taxon>Poales</taxon>
        <taxon>Poaceae</taxon>
        <taxon>PACMAD clade</taxon>
        <taxon>Panicoideae</taxon>
        <taxon>Panicodae</taxon>
        <taxon>Paniceae</taxon>
        <taxon>Panicinae</taxon>
        <taxon>Panicum</taxon>
        <taxon>Panicum sect. Panicum</taxon>
    </lineage>
</organism>
<feature type="domain" description="Protein kinase" evidence="16">
    <location>
        <begin position="9"/>
        <end position="287"/>
    </location>
</feature>
<dbReference type="GO" id="GO:0004674">
    <property type="term" value="F:protein serine/threonine kinase activity"/>
    <property type="evidence" value="ECO:0007669"/>
    <property type="project" value="UniProtKB-KW"/>
</dbReference>
<dbReference type="CDD" id="cd14125">
    <property type="entry name" value="STKc_CK1_delta_epsilon"/>
    <property type="match status" value="1"/>
</dbReference>
<dbReference type="EMBL" id="PQIB02000012">
    <property type="protein sequence ID" value="RLM81027.1"/>
    <property type="molecule type" value="Genomic_DNA"/>
</dbReference>
<evidence type="ECO:0000256" key="10">
    <source>
        <dbReference type="ARBA" id="ARBA00022840"/>
    </source>
</evidence>
<evidence type="ECO:0000256" key="15">
    <source>
        <dbReference type="SAM" id="MobiDB-lite"/>
    </source>
</evidence>
<dbReference type="SMART" id="SM00220">
    <property type="entry name" value="S_TKc"/>
    <property type="match status" value="1"/>
</dbReference>
<dbReference type="PROSITE" id="PS50011">
    <property type="entry name" value="PROTEIN_KINASE_DOM"/>
    <property type="match status" value="1"/>
</dbReference>
<dbReference type="Gene3D" id="1.10.510.10">
    <property type="entry name" value="Transferase(Phosphotransferase) domain 1"/>
    <property type="match status" value="1"/>
</dbReference>
<comment type="catalytic activity">
    <reaction evidence="11">
        <text>L-threonyl-[protein] + ATP = O-phospho-L-threonyl-[protein] + ADP + H(+)</text>
        <dbReference type="Rhea" id="RHEA:46608"/>
        <dbReference type="Rhea" id="RHEA-COMP:11060"/>
        <dbReference type="Rhea" id="RHEA-COMP:11605"/>
        <dbReference type="ChEBI" id="CHEBI:15378"/>
        <dbReference type="ChEBI" id="CHEBI:30013"/>
        <dbReference type="ChEBI" id="CHEBI:30616"/>
        <dbReference type="ChEBI" id="CHEBI:61977"/>
        <dbReference type="ChEBI" id="CHEBI:456216"/>
        <dbReference type="EC" id="2.7.11.1"/>
    </reaction>
</comment>
<reference evidence="18" key="1">
    <citation type="journal article" date="2019" name="Nat. Commun.">
        <title>The genome of broomcorn millet.</title>
        <authorList>
            <person name="Zou C."/>
            <person name="Miki D."/>
            <person name="Li D."/>
            <person name="Tang Q."/>
            <person name="Xiao L."/>
            <person name="Rajput S."/>
            <person name="Deng P."/>
            <person name="Jia W."/>
            <person name="Huang R."/>
            <person name="Zhang M."/>
            <person name="Sun Y."/>
            <person name="Hu J."/>
            <person name="Fu X."/>
            <person name="Schnable P.S."/>
            <person name="Li F."/>
            <person name="Zhang H."/>
            <person name="Feng B."/>
            <person name="Zhu X."/>
            <person name="Liu R."/>
            <person name="Schnable J.C."/>
            <person name="Zhu J.-K."/>
            <person name="Zhang H."/>
        </authorList>
    </citation>
    <scope>NUCLEOTIDE SEQUENCE [LARGE SCALE GENOMIC DNA]</scope>
</reference>
<dbReference type="FunFam" id="3.30.200.20:FF:000538">
    <property type="entry name" value="Putative Casein kinase I"/>
    <property type="match status" value="1"/>
</dbReference>
<evidence type="ECO:0000256" key="8">
    <source>
        <dbReference type="ARBA" id="ARBA00022741"/>
    </source>
</evidence>
<evidence type="ECO:0000256" key="9">
    <source>
        <dbReference type="ARBA" id="ARBA00022777"/>
    </source>
</evidence>
<name>A0A3L6QM01_PANMI</name>
<dbReference type="OrthoDB" id="5800476at2759"/>
<evidence type="ECO:0000256" key="2">
    <source>
        <dbReference type="ARBA" id="ARBA00005926"/>
    </source>
</evidence>
<keyword evidence="7" id="KW-0808">Transferase</keyword>
<sequence length="464" mass="52467">MEHVIGGKFKLGKKIGSGSFGQLYLGVNIQSGEEVAIKLESVKSRHPQLHYESKLYMLLQGGTGIPHLKWFGVEGEYNVMVIDLLGPSLEDLFNFCSRRFSLKTVLMLADQMIARVEYMHTRGFLHRDIKPDNFLMGLVCKASQVYVIDYGLAKKYRDLQTHKHIPYRENKNLTGTARYASVNTHLGVEQSRRDDLESLGYVLMYFLRGSLPWQGLKAGTKKQKYDKISEKKMLTSIEALCKSYPSEFITYFHYCRSLRFEDKPDYSYLKKIFRDLFIREGYQHDYVFDWTVARQAADNNRLRLSGRGGLVGPSADRAERAAARQDVPDRFPGPVDAFGRRTGSGSGHYGEHTKHRSLLDTLLAPKTTVDSDRRRPSSSRNGSTSRKALLSSSRGSGDPSDPNRGSHQVPTSSGSSRPSTNQRLHQSTGLEGRTSSLSKPGRVVHDDPTMRNFERLTISADRRK</sequence>
<dbReference type="FunFam" id="1.10.510.10:FF:000164">
    <property type="entry name" value="Casein kinase 1-like protein"/>
    <property type="match status" value="1"/>
</dbReference>
<evidence type="ECO:0000256" key="5">
    <source>
        <dbReference type="ARBA" id="ARBA00022490"/>
    </source>
</evidence>
<comment type="similarity">
    <text evidence="2">Belongs to the protein kinase superfamily. CK1 Ser/Thr protein kinase family. Casein kinase I subfamily.</text>
</comment>
<dbReference type="PROSITE" id="PS00108">
    <property type="entry name" value="PROTEIN_KINASE_ST"/>
    <property type="match status" value="1"/>
</dbReference>
<evidence type="ECO:0000256" key="11">
    <source>
        <dbReference type="ARBA" id="ARBA00047899"/>
    </source>
</evidence>
<feature type="region of interest" description="Disordered" evidence="15">
    <location>
        <begin position="306"/>
        <end position="464"/>
    </location>
</feature>
<feature type="compositionally biased region" description="Basic and acidic residues" evidence="15">
    <location>
        <begin position="316"/>
        <end position="329"/>
    </location>
</feature>
<evidence type="ECO:0000256" key="13">
    <source>
        <dbReference type="PROSITE-ProRule" id="PRU10141"/>
    </source>
</evidence>
<dbReference type="PANTHER" id="PTHR11909">
    <property type="entry name" value="CASEIN KINASE-RELATED"/>
    <property type="match status" value="1"/>
</dbReference>
<evidence type="ECO:0000256" key="14">
    <source>
        <dbReference type="RuleBase" id="RU000304"/>
    </source>
</evidence>
<evidence type="ECO:0000256" key="1">
    <source>
        <dbReference type="ARBA" id="ARBA00004496"/>
    </source>
</evidence>
<feature type="binding site" evidence="13">
    <location>
        <position position="38"/>
    </location>
    <ligand>
        <name>ATP</name>
        <dbReference type="ChEBI" id="CHEBI:30616"/>
    </ligand>
</feature>
<feature type="compositionally biased region" description="Polar residues" evidence="15">
    <location>
        <begin position="403"/>
        <end position="438"/>
    </location>
</feature>
<proteinExistence type="inferred from homology"/>
<feature type="compositionally biased region" description="Low complexity" evidence="15">
    <location>
        <begin position="378"/>
        <end position="402"/>
    </location>
</feature>
<comment type="subcellular location">
    <subcellularLocation>
        <location evidence="1">Cytoplasm</location>
    </subcellularLocation>
</comment>
<dbReference type="GO" id="GO:0005737">
    <property type="term" value="C:cytoplasm"/>
    <property type="evidence" value="ECO:0007669"/>
    <property type="project" value="UniProtKB-SubCell"/>
</dbReference>
<feature type="compositionally biased region" description="Basic and acidic residues" evidence="15">
    <location>
        <begin position="443"/>
        <end position="454"/>
    </location>
</feature>
<keyword evidence="8 13" id="KW-0547">Nucleotide-binding</keyword>
<evidence type="ECO:0000256" key="7">
    <source>
        <dbReference type="ARBA" id="ARBA00022679"/>
    </source>
</evidence>
<accession>A0A3L6QM01</accession>
<evidence type="ECO:0000256" key="3">
    <source>
        <dbReference type="ARBA" id="ARBA00011245"/>
    </source>
</evidence>
<keyword evidence="6 14" id="KW-0723">Serine/threonine-protein kinase</keyword>
<dbReference type="EC" id="2.7.11.1" evidence="4"/>
<evidence type="ECO:0000259" key="16">
    <source>
        <dbReference type="PROSITE" id="PS50011"/>
    </source>
</evidence>
<dbReference type="Pfam" id="PF00069">
    <property type="entry name" value="Pkinase"/>
    <property type="match status" value="1"/>
</dbReference>
<protein>
    <recommendedName>
        <fullName evidence="4">non-specific serine/threonine protein kinase</fullName>
        <ecNumber evidence="4">2.7.11.1</ecNumber>
    </recommendedName>
</protein>
<keyword evidence="18" id="KW-1185">Reference proteome</keyword>
<dbReference type="SUPFAM" id="SSF56112">
    <property type="entry name" value="Protein kinase-like (PK-like)"/>
    <property type="match status" value="1"/>
</dbReference>
<gene>
    <name evidence="17" type="ORF">C2845_PM12G20780</name>
</gene>
<evidence type="ECO:0000256" key="6">
    <source>
        <dbReference type="ARBA" id="ARBA00022527"/>
    </source>
</evidence>
<dbReference type="InterPro" id="IPR011009">
    <property type="entry name" value="Kinase-like_dom_sf"/>
</dbReference>
<dbReference type="InterPro" id="IPR050235">
    <property type="entry name" value="CK1_Ser-Thr_kinase"/>
</dbReference>
<evidence type="ECO:0000313" key="17">
    <source>
        <dbReference type="EMBL" id="RLM81027.1"/>
    </source>
</evidence>
<comment type="catalytic activity">
    <reaction evidence="12">
        <text>L-seryl-[protein] + ATP = O-phospho-L-seryl-[protein] + ADP + H(+)</text>
        <dbReference type="Rhea" id="RHEA:17989"/>
        <dbReference type="Rhea" id="RHEA-COMP:9863"/>
        <dbReference type="Rhea" id="RHEA-COMP:11604"/>
        <dbReference type="ChEBI" id="CHEBI:15378"/>
        <dbReference type="ChEBI" id="CHEBI:29999"/>
        <dbReference type="ChEBI" id="CHEBI:30616"/>
        <dbReference type="ChEBI" id="CHEBI:83421"/>
        <dbReference type="ChEBI" id="CHEBI:456216"/>
        <dbReference type="EC" id="2.7.11.1"/>
    </reaction>
</comment>
<evidence type="ECO:0000313" key="18">
    <source>
        <dbReference type="Proteomes" id="UP000275267"/>
    </source>
</evidence>
<keyword evidence="5" id="KW-0963">Cytoplasm</keyword>
<dbReference type="PROSITE" id="PS00107">
    <property type="entry name" value="PROTEIN_KINASE_ATP"/>
    <property type="match status" value="1"/>
</dbReference>
<comment type="subunit">
    <text evidence="3">Monomer.</text>
</comment>
<dbReference type="InterPro" id="IPR000719">
    <property type="entry name" value="Prot_kinase_dom"/>
</dbReference>
<dbReference type="AlphaFoldDB" id="A0A3L6QM01"/>
<evidence type="ECO:0000256" key="4">
    <source>
        <dbReference type="ARBA" id="ARBA00012513"/>
    </source>
</evidence>
<comment type="caution">
    <text evidence="17">The sequence shown here is derived from an EMBL/GenBank/DDBJ whole genome shotgun (WGS) entry which is preliminary data.</text>
</comment>
<dbReference type="InterPro" id="IPR008271">
    <property type="entry name" value="Ser/Thr_kinase_AS"/>
</dbReference>
<dbReference type="STRING" id="4540.A0A3L6QM01"/>
<dbReference type="Proteomes" id="UP000275267">
    <property type="component" value="Unassembled WGS sequence"/>
</dbReference>
<dbReference type="GO" id="GO:0005524">
    <property type="term" value="F:ATP binding"/>
    <property type="evidence" value="ECO:0007669"/>
    <property type="project" value="UniProtKB-UniRule"/>
</dbReference>
<dbReference type="InterPro" id="IPR017441">
    <property type="entry name" value="Protein_kinase_ATP_BS"/>
</dbReference>
<keyword evidence="10 13" id="KW-0067">ATP-binding</keyword>
<evidence type="ECO:0000256" key="12">
    <source>
        <dbReference type="ARBA" id="ARBA00048679"/>
    </source>
</evidence>